<evidence type="ECO:0000256" key="1">
    <source>
        <dbReference type="SAM" id="MobiDB-lite"/>
    </source>
</evidence>
<evidence type="ECO:0000313" key="2">
    <source>
        <dbReference type="EMBL" id="GIF83408.1"/>
    </source>
</evidence>
<organism evidence="2 3">
    <name type="scientific">Catellatospora bangladeshensis</name>
    <dbReference type="NCBI Taxonomy" id="310355"/>
    <lineage>
        <taxon>Bacteria</taxon>
        <taxon>Bacillati</taxon>
        <taxon>Actinomycetota</taxon>
        <taxon>Actinomycetes</taxon>
        <taxon>Micromonosporales</taxon>
        <taxon>Micromonosporaceae</taxon>
        <taxon>Catellatospora</taxon>
    </lineage>
</organism>
<keyword evidence="3" id="KW-1185">Reference proteome</keyword>
<protein>
    <submittedName>
        <fullName evidence="2">Uncharacterized protein</fullName>
    </submittedName>
</protein>
<dbReference type="AlphaFoldDB" id="A0A8J3JMP7"/>
<gene>
    <name evidence="2" type="ORF">Cba03nite_47570</name>
</gene>
<dbReference type="EMBL" id="BONF01000028">
    <property type="protein sequence ID" value="GIF83408.1"/>
    <property type="molecule type" value="Genomic_DNA"/>
</dbReference>
<proteinExistence type="predicted"/>
<name>A0A8J3JMP7_9ACTN</name>
<accession>A0A8J3JMP7</accession>
<feature type="region of interest" description="Disordered" evidence="1">
    <location>
        <begin position="1"/>
        <end position="28"/>
    </location>
</feature>
<sequence>MARELESKAATVHPPVSRTQASRAGRSLDRTMVRLTGFSNHEVDILLKR</sequence>
<comment type="caution">
    <text evidence="2">The sequence shown here is derived from an EMBL/GenBank/DDBJ whole genome shotgun (WGS) entry which is preliminary data.</text>
</comment>
<evidence type="ECO:0000313" key="3">
    <source>
        <dbReference type="Proteomes" id="UP000601223"/>
    </source>
</evidence>
<dbReference type="Proteomes" id="UP000601223">
    <property type="component" value="Unassembled WGS sequence"/>
</dbReference>
<reference evidence="2 3" key="1">
    <citation type="submission" date="2021-01" db="EMBL/GenBank/DDBJ databases">
        <title>Whole genome shotgun sequence of Catellatospora bangladeshensis NBRC 107357.</title>
        <authorList>
            <person name="Komaki H."/>
            <person name="Tamura T."/>
        </authorList>
    </citation>
    <scope>NUCLEOTIDE SEQUENCE [LARGE SCALE GENOMIC DNA]</scope>
    <source>
        <strain evidence="2 3">NBRC 107357</strain>
    </source>
</reference>